<dbReference type="Pfam" id="PF01063">
    <property type="entry name" value="Aminotran_4"/>
    <property type="match status" value="1"/>
</dbReference>
<reference evidence="1 2" key="1">
    <citation type="submission" date="2017-10" db="EMBL/GenBank/DDBJ databases">
        <title>Comparative genomics between pathogenic Norcardia.</title>
        <authorList>
            <person name="Zeng L."/>
        </authorList>
    </citation>
    <scope>NUCLEOTIDE SEQUENCE [LARGE SCALE GENOMIC DNA]</scope>
    <source>
        <strain evidence="1 2">NC_YFY_NT001</strain>
    </source>
</reference>
<organism evidence="1 2">
    <name type="scientific">Nocardia terpenica</name>
    <dbReference type="NCBI Taxonomy" id="455432"/>
    <lineage>
        <taxon>Bacteria</taxon>
        <taxon>Bacillati</taxon>
        <taxon>Actinomycetota</taxon>
        <taxon>Actinomycetes</taxon>
        <taxon>Mycobacteriales</taxon>
        <taxon>Nocardiaceae</taxon>
        <taxon>Nocardia</taxon>
    </lineage>
</organism>
<dbReference type="AlphaFoldDB" id="A0A291RMB6"/>
<dbReference type="InterPro" id="IPR043132">
    <property type="entry name" value="BCAT-like_C"/>
</dbReference>
<dbReference type="KEGG" id="ntp:CRH09_21920"/>
<dbReference type="EMBL" id="CP023778">
    <property type="protein sequence ID" value="ATL68448.1"/>
    <property type="molecule type" value="Genomic_DNA"/>
</dbReference>
<accession>A0A291RMB6</accession>
<evidence type="ECO:0008006" key="3">
    <source>
        <dbReference type="Google" id="ProtNLM"/>
    </source>
</evidence>
<dbReference type="InterPro" id="IPR036038">
    <property type="entry name" value="Aminotransferase-like"/>
</dbReference>
<name>A0A291RMB6_9NOCA</name>
<evidence type="ECO:0000313" key="2">
    <source>
        <dbReference type="Proteomes" id="UP000221961"/>
    </source>
</evidence>
<dbReference type="GO" id="GO:0003824">
    <property type="term" value="F:catalytic activity"/>
    <property type="evidence" value="ECO:0007669"/>
    <property type="project" value="InterPro"/>
</dbReference>
<dbReference type="SUPFAM" id="SSF56752">
    <property type="entry name" value="D-aminoacid aminotransferase-like PLP-dependent enzymes"/>
    <property type="match status" value="1"/>
</dbReference>
<evidence type="ECO:0000313" key="1">
    <source>
        <dbReference type="EMBL" id="ATL68448.1"/>
    </source>
</evidence>
<protein>
    <recommendedName>
        <fullName evidence="3">Aminotransferase class IV</fullName>
    </recommendedName>
</protein>
<proteinExistence type="predicted"/>
<gene>
    <name evidence="1" type="ORF">CRH09_21920</name>
</gene>
<dbReference type="Gene3D" id="3.20.10.10">
    <property type="entry name" value="D-amino Acid Aminotransferase, subunit A, domain 2"/>
    <property type="match status" value="1"/>
</dbReference>
<dbReference type="Proteomes" id="UP000221961">
    <property type="component" value="Chromosome"/>
</dbReference>
<dbReference type="InterPro" id="IPR001544">
    <property type="entry name" value="Aminotrans_IV"/>
</dbReference>
<sequence length="271" mass="29849">MAVAVDELLRFDTDTADLVPVPALDGPDVMDSWLCADGFVRRLDLHEQRFAASVPQRHRIDADTIAEFLSRVRAMLPTEGNWFPRIECSPLGDLGVRIRRAPELSATVRLWTATVPDPRLEPRIKGPDQGRLAEMRRIATYFGADEAVLLDAHGCVREGAFSAIGWWRGSALCFPDPQGPILPSVTRRLVEAVAGVRGVAVEYERVRPADIAGLPVWVLSALHGIREAVSWSDSPAPASTGGMRDDWQRALDRFALRIDGAMPYPGEIQHA</sequence>